<comment type="similarity">
    <text evidence="1 2">Belongs to the anti-sigma-factor antagonist family.</text>
</comment>
<name>A0A840UQ23_9FIRM</name>
<reference evidence="4 5" key="1">
    <citation type="submission" date="2020-08" db="EMBL/GenBank/DDBJ databases">
        <title>Genomic Encyclopedia of Type Strains, Phase IV (KMG-IV): sequencing the most valuable type-strain genomes for metagenomic binning, comparative biology and taxonomic classification.</title>
        <authorList>
            <person name="Goeker M."/>
        </authorList>
    </citation>
    <scope>NUCLEOTIDE SEQUENCE [LARGE SCALE GENOMIC DNA]</scope>
    <source>
        <strain evidence="4 5">DSM 24661</strain>
    </source>
</reference>
<dbReference type="AlphaFoldDB" id="A0A840UQ23"/>
<dbReference type="SUPFAM" id="SSF52091">
    <property type="entry name" value="SpoIIaa-like"/>
    <property type="match status" value="1"/>
</dbReference>
<dbReference type="InterPro" id="IPR002645">
    <property type="entry name" value="STAS_dom"/>
</dbReference>
<dbReference type="CDD" id="cd07043">
    <property type="entry name" value="STAS_anti-anti-sigma_factors"/>
    <property type="match status" value="1"/>
</dbReference>
<gene>
    <name evidence="4" type="ORF">HNR32_001440</name>
</gene>
<accession>A0A840UQ23</accession>
<sequence>MEIIPSKTAATLILTLSGRLDTVTAPLLQDALKKDLHDITLLQFDLTKLEYISSAGLRVFLMAQKQMNGKGKMELLHVNEAVLQILEISGFTDILTIIQ</sequence>
<dbReference type="InterPro" id="IPR036513">
    <property type="entry name" value="STAS_dom_sf"/>
</dbReference>
<dbReference type="GO" id="GO:0043856">
    <property type="term" value="F:anti-sigma factor antagonist activity"/>
    <property type="evidence" value="ECO:0007669"/>
    <property type="project" value="InterPro"/>
</dbReference>
<dbReference type="Pfam" id="PF01740">
    <property type="entry name" value="STAS"/>
    <property type="match status" value="1"/>
</dbReference>
<dbReference type="NCBIfam" id="TIGR00377">
    <property type="entry name" value="ant_ant_sig"/>
    <property type="match status" value="1"/>
</dbReference>
<protein>
    <recommendedName>
        <fullName evidence="2">Anti-sigma factor antagonist</fullName>
    </recommendedName>
</protein>
<dbReference type="Gene3D" id="3.30.750.24">
    <property type="entry name" value="STAS domain"/>
    <property type="match status" value="1"/>
</dbReference>
<feature type="domain" description="STAS" evidence="3">
    <location>
        <begin position="12"/>
        <end position="99"/>
    </location>
</feature>
<organism evidence="4 5">
    <name type="scientific">Pectinatus brassicae</name>
    <dbReference type="NCBI Taxonomy" id="862415"/>
    <lineage>
        <taxon>Bacteria</taxon>
        <taxon>Bacillati</taxon>
        <taxon>Bacillota</taxon>
        <taxon>Negativicutes</taxon>
        <taxon>Selenomonadales</taxon>
        <taxon>Selenomonadaceae</taxon>
        <taxon>Pectinatus</taxon>
    </lineage>
</organism>
<evidence type="ECO:0000256" key="2">
    <source>
        <dbReference type="RuleBase" id="RU003749"/>
    </source>
</evidence>
<evidence type="ECO:0000313" key="4">
    <source>
        <dbReference type="EMBL" id="MBB5336292.1"/>
    </source>
</evidence>
<evidence type="ECO:0000256" key="1">
    <source>
        <dbReference type="ARBA" id="ARBA00009013"/>
    </source>
</evidence>
<dbReference type="PANTHER" id="PTHR33495:SF14">
    <property type="entry name" value="ANTI-SIGMA FACTOR ANTAGONIST"/>
    <property type="match status" value="1"/>
</dbReference>
<dbReference type="PROSITE" id="PS50801">
    <property type="entry name" value="STAS"/>
    <property type="match status" value="1"/>
</dbReference>
<dbReference type="InterPro" id="IPR003658">
    <property type="entry name" value="Anti-sigma_ant"/>
</dbReference>
<evidence type="ECO:0000313" key="5">
    <source>
        <dbReference type="Proteomes" id="UP000559117"/>
    </source>
</evidence>
<evidence type="ECO:0000259" key="3">
    <source>
        <dbReference type="PROSITE" id="PS50801"/>
    </source>
</evidence>
<dbReference type="PANTHER" id="PTHR33495">
    <property type="entry name" value="ANTI-SIGMA FACTOR ANTAGONIST TM_1081-RELATED-RELATED"/>
    <property type="match status" value="1"/>
</dbReference>
<dbReference type="EMBL" id="JACHFH010000015">
    <property type="protein sequence ID" value="MBB5336292.1"/>
    <property type="molecule type" value="Genomic_DNA"/>
</dbReference>
<proteinExistence type="inferred from homology"/>
<dbReference type="RefSeq" id="WP_183861108.1">
    <property type="nucleotide sequence ID" value="NZ_JACHFH010000015.1"/>
</dbReference>
<dbReference type="Proteomes" id="UP000559117">
    <property type="component" value="Unassembled WGS sequence"/>
</dbReference>
<keyword evidence="5" id="KW-1185">Reference proteome</keyword>
<comment type="caution">
    <text evidence="4">The sequence shown here is derived from an EMBL/GenBank/DDBJ whole genome shotgun (WGS) entry which is preliminary data.</text>
</comment>